<sequence>MNLAAADYGLSALGQVVELHDVGQRLFGLLREAAGVTLHCPAKVEAVSRSQESVSLTLEGGEIINGKLLVAADGSRSALGARCGISWQQQPYEQIAIIANVSTALPPRRSRLRALYRAWPAGDAADVARALLAGVVSSAVAPR</sequence>
<reference evidence="1 2" key="1">
    <citation type="submission" date="2018-06" db="EMBL/GenBank/DDBJ databases">
        <authorList>
            <consortium name="Pathogen Informatics"/>
            <person name="Doyle S."/>
        </authorList>
    </citation>
    <scope>NUCLEOTIDE SEQUENCE [LARGE SCALE GENOMIC DNA]</scope>
    <source>
        <strain evidence="1 2">NCTC13443</strain>
    </source>
</reference>
<accession>A0A377V9P9</accession>
<dbReference type="AlphaFoldDB" id="A0A377V9P9"/>
<dbReference type="PANTHER" id="PTHR43876:SF8">
    <property type="entry name" value="2-OCTAPRENYL-6-METHOXYPHENOL HYDROXYLASE"/>
    <property type="match status" value="1"/>
</dbReference>
<dbReference type="PANTHER" id="PTHR43876">
    <property type="entry name" value="UBIQUINONE BIOSYNTHESIS MONOOXYGENASE COQ6, MITOCHONDRIAL"/>
    <property type="match status" value="1"/>
</dbReference>
<evidence type="ECO:0000313" key="2">
    <source>
        <dbReference type="Proteomes" id="UP000255518"/>
    </source>
</evidence>
<proteinExistence type="predicted"/>
<gene>
    <name evidence="1" type="primary">ubiH_2</name>
    <name evidence="1" type="ORF">NCTC13443_06306</name>
</gene>
<name>A0A377V9P9_KLEPN</name>
<dbReference type="Gene3D" id="3.50.50.60">
    <property type="entry name" value="FAD/NAD(P)-binding domain"/>
    <property type="match status" value="1"/>
</dbReference>
<dbReference type="InterPro" id="IPR036188">
    <property type="entry name" value="FAD/NAD-bd_sf"/>
</dbReference>
<dbReference type="Proteomes" id="UP000255518">
    <property type="component" value="Unassembled WGS sequence"/>
</dbReference>
<dbReference type="SUPFAM" id="SSF51905">
    <property type="entry name" value="FAD/NAD(P)-binding domain"/>
    <property type="match status" value="1"/>
</dbReference>
<protein>
    <submittedName>
        <fullName evidence="1">2-octaprenyl-6-methoxyphenol hydroxylase</fullName>
        <ecNumber evidence="1">1.14.13.-</ecNumber>
    </submittedName>
</protein>
<evidence type="ECO:0000313" key="1">
    <source>
        <dbReference type="EMBL" id="STT06359.1"/>
    </source>
</evidence>
<dbReference type="EMBL" id="UGKT01000001">
    <property type="protein sequence ID" value="STT06359.1"/>
    <property type="molecule type" value="Genomic_DNA"/>
</dbReference>
<dbReference type="InterPro" id="IPR051205">
    <property type="entry name" value="UbiH/COQ6_monooxygenase"/>
</dbReference>
<dbReference type="EC" id="1.14.13.-" evidence="1"/>
<dbReference type="GO" id="GO:0008681">
    <property type="term" value="F:2-octaprenyl-6-methoxyphenol hydroxylase activity"/>
    <property type="evidence" value="ECO:0007669"/>
    <property type="project" value="TreeGrafter"/>
</dbReference>
<keyword evidence="1" id="KW-0560">Oxidoreductase</keyword>
<organism evidence="1 2">
    <name type="scientific">Klebsiella pneumoniae</name>
    <dbReference type="NCBI Taxonomy" id="573"/>
    <lineage>
        <taxon>Bacteria</taxon>
        <taxon>Pseudomonadati</taxon>
        <taxon>Pseudomonadota</taxon>
        <taxon>Gammaproteobacteria</taxon>
        <taxon>Enterobacterales</taxon>
        <taxon>Enterobacteriaceae</taxon>
        <taxon>Klebsiella/Raoultella group</taxon>
        <taxon>Klebsiella</taxon>
        <taxon>Klebsiella pneumoniae complex</taxon>
    </lineage>
</organism>